<gene>
    <name evidence="3" type="ORF">Adt_40093</name>
</gene>
<evidence type="ECO:0000313" key="4">
    <source>
        <dbReference type="Proteomes" id="UP001604336"/>
    </source>
</evidence>
<name>A0ABD1Q6Z4_9LAMI</name>
<dbReference type="PANTHER" id="PTHR31672:SF13">
    <property type="entry name" value="F-BOX PROTEIN CPR30-LIKE"/>
    <property type="match status" value="1"/>
</dbReference>
<keyword evidence="1" id="KW-0472">Membrane</keyword>
<evidence type="ECO:0000256" key="1">
    <source>
        <dbReference type="SAM" id="Phobius"/>
    </source>
</evidence>
<dbReference type="InterPro" id="IPR001810">
    <property type="entry name" value="F-box_dom"/>
</dbReference>
<organism evidence="3 4">
    <name type="scientific">Abeliophyllum distichum</name>
    <dbReference type="NCBI Taxonomy" id="126358"/>
    <lineage>
        <taxon>Eukaryota</taxon>
        <taxon>Viridiplantae</taxon>
        <taxon>Streptophyta</taxon>
        <taxon>Embryophyta</taxon>
        <taxon>Tracheophyta</taxon>
        <taxon>Spermatophyta</taxon>
        <taxon>Magnoliopsida</taxon>
        <taxon>eudicotyledons</taxon>
        <taxon>Gunneridae</taxon>
        <taxon>Pentapetalae</taxon>
        <taxon>asterids</taxon>
        <taxon>lamiids</taxon>
        <taxon>Lamiales</taxon>
        <taxon>Oleaceae</taxon>
        <taxon>Forsythieae</taxon>
        <taxon>Abeliophyllum</taxon>
    </lineage>
</organism>
<dbReference type="Pfam" id="PF00646">
    <property type="entry name" value="F-box"/>
    <property type="match status" value="1"/>
</dbReference>
<sequence>MGELYDDLVLEVISWLPLKDAIQCKILNKNFSTHISSQSFEHKHFVQSNQKNCNLLYRSYSGTQIFRQLRLDHPHPLNNSEIITICAGQITNSVSCGGLVILRSTYCFDPDRFRSYFLLNPITGEYLCLKGLDQHDGWNVGAFGLAVDSRNLSYRYIVVLVYVKKHKTCSKNQVCKFITFTSCSSKWEESNEEDFVCELSEFLKTNIQPVYLNDTLHWLREDGSILAYNVEKSRTRIIQGPVKLISGKWFGYEIWFGGVEGLGRISGEKPPGLMTVQLGGFEGGGVGVMGFFFQIQVWMIVRLILLKRLRLSQSYTPRIRIRTLYQEESMIPGDRTNTMRSHGKV</sequence>
<dbReference type="PANTHER" id="PTHR31672">
    <property type="entry name" value="BNACNNG10540D PROTEIN"/>
    <property type="match status" value="1"/>
</dbReference>
<evidence type="ECO:0000313" key="3">
    <source>
        <dbReference type="EMBL" id="KAL2471957.1"/>
    </source>
</evidence>
<proteinExistence type="predicted"/>
<dbReference type="SUPFAM" id="SSF81383">
    <property type="entry name" value="F-box domain"/>
    <property type="match status" value="1"/>
</dbReference>
<dbReference type="AlphaFoldDB" id="A0ABD1Q6Z4"/>
<dbReference type="EMBL" id="JBFOLK010000012">
    <property type="protein sequence ID" value="KAL2471957.1"/>
    <property type="molecule type" value="Genomic_DNA"/>
</dbReference>
<keyword evidence="1" id="KW-0812">Transmembrane</keyword>
<reference evidence="4" key="1">
    <citation type="submission" date="2024-07" db="EMBL/GenBank/DDBJ databases">
        <title>Two chromosome-level genome assemblies of Korean endemic species Abeliophyllum distichum and Forsythia ovata (Oleaceae).</title>
        <authorList>
            <person name="Jang H."/>
        </authorList>
    </citation>
    <scope>NUCLEOTIDE SEQUENCE [LARGE SCALE GENOMIC DNA]</scope>
</reference>
<keyword evidence="4" id="KW-1185">Reference proteome</keyword>
<dbReference type="InterPro" id="IPR050796">
    <property type="entry name" value="SCF_F-box_component"/>
</dbReference>
<dbReference type="InterPro" id="IPR036047">
    <property type="entry name" value="F-box-like_dom_sf"/>
</dbReference>
<evidence type="ECO:0000259" key="2">
    <source>
        <dbReference type="Pfam" id="PF00646"/>
    </source>
</evidence>
<feature type="domain" description="F-box" evidence="2">
    <location>
        <begin position="4"/>
        <end position="42"/>
    </location>
</feature>
<accession>A0ABD1Q6Z4</accession>
<keyword evidence="1" id="KW-1133">Transmembrane helix</keyword>
<protein>
    <submittedName>
        <fullName evidence="3">F-box/kelch-repeat protein</fullName>
    </submittedName>
</protein>
<comment type="caution">
    <text evidence="3">The sequence shown here is derived from an EMBL/GenBank/DDBJ whole genome shotgun (WGS) entry which is preliminary data.</text>
</comment>
<dbReference type="Proteomes" id="UP001604336">
    <property type="component" value="Unassembled WGS sequence"/>
</dbReference>
<feature type="transmembrane region" description="Helical" evidence="1">
    <location>
        <begin position="284"/>
        <end position="305"/>
    </location>
</feature>